<keyword evidence="2" id="KW-1185">Reference proteome</keyword>
<organism evidence="1 2">
    <name type="scientific">Flavobacterium hercynium</name>
    <dbReference type="NCBI Taxonomy" id="387094"/>
    <lineage>
        <taxon>Bacteria</taxon>
        <taxon>Pseudomonadati</taxon>
        <taxon>Bacteroidota</taxon>
        <taxon>Flavobacteriia</taxon>
        <taxon>Flavobacteriales</taxon>
        <taxon>Flavobacteriaceae</taxon>
        <taxon>Flavobacterium</taxon>
    </lineage>
</organism>
<sequence>MNLENLQLTELSINEAREIDGGGVQIGYPVPYYPAPSYDLLLLLLLLSGAGSCYNPCPCPKK</sequence>
<reference evidence="1 2" key="1">
    <citation type="submission" date="2016-11" db="EMBL/GenBank/DDBJ databases">
        <title>Whole genomes of Flavobacteriaceae.</title>
        <authorList>
            <person name="Stine C."/>
            <person name="Li C."/>
            <person name="Tadesse D."/>
        </authorList>
    </citation>
    <scope>NUCLEOTIDE SEQUENCE [LARGE SCALE GENOMIC DNA]</scope>
    <source>
        <strain evidence="1 2">DSM 18292</strain>
    </source>
</reference>
<dbReference type="AlphaFoldDB" id="A0A226GRQ4"/>
<dbReference type="Proteomes" id="UP000198345">
    <property type="component" value="Unassembled WGS sequence"/>
</dbReference>
<evidence type="ECO:0000313" key="2">
    <source>
        <dbReference type="Proteomes" id="UP000198345"/>
    </source>
</evidence>
<protein>
    <submittedName>
        <fullName evidence="1">Uncharacterized protein</fullName>
    </submittedName>
</protein>
<dbReference type="EMBL" id="MUGW01000071">
    <property type="protein sequence ID" value="OXA84076.1"/>
    <property type="molecule type" value="Genomic_DNA"/>
</dbReference>
<proteinExistence type="predicted"/>
<gene>
    <name evidence="1" type="ORF">B0A66_21565</name>
</gene>
<comment type="caution">
    <text evidence="1">The sequence shown here is derived from an EMBL/GenBank/DDBJ whole genome shotgun (WGS) entry which is preliminary data.</text>
</comment>
<name>A0A226GRQ4_9FLAO</name>
<evidence type="ECO:0000313" key="1">
    <source>
        <dbReference type="EMBL" id="OXA84076.1"/>
    </source>
</evidence>
<accession>A0A226GRQ4</accession>
<dbReference type="RefSeq" id="WP_089051911.1">
    <property type="nucleotide sequence ID" value="NZ_FXTV01000026.1"/>
</dbReference>